<dbReference type="SUPFAM" id="SSF52402">
    <property type="entry name" value="Adenine nucleotide alpha hydrolases-like"/>
    <property type="match status" value="2"/>
</dbReference>
<accession>A0A897MYY0</accession>
<keyword evidence="4" id="KW-1185">Reference proteome</keyword>
<name>A0A897MYY0_9EURY</name>
<comment type="similarity">
    <text evidence="1">Belongs to the universal stress protein A family.</text>
</comment>
<dbReference type="EMBL" id="CP064786">
    <property type="protein sequence ID" value="QSG04293.1"/>
    <property type="molecule type" value="Genomic_DNA"/>
</dbReference>
<dbReference type="PANTHER" id="PTHR46268">
    <property type="entry name" value="STRESS RESPONSE PROTEIN NHAX"/>
    <property type="match status" value="1"/>
</dbReference>
<dbReference type="InterPro" id="IPR014729">
    <property type="entry name" value="Rossmann-like_a/b/a_fold"/>
</dbReference>
<evidence type="ECO:0000313" key="4">
    <source>
        <dbReference type="Proteomes" id="UP000663586"/>
    </source>
</evidence>
<evidence type="ECO:0000259" key="2">
    <source>
        <dbReference type="Pfam" id="PF00582"/>
    </source>
</evidence>
<dbReference type="PANTHER" id="PTHR46268:SF6">
    <property type="entry name" value="UNIVERSAL STRESS PROTEIN UP12"/>
    <property type="match status" value="1"/>
</dbReference>
<dbReference type="InterPro" id="IPR006015">
    <property type="entry name" value="Universal_stress_UspA"/>
</dbReference>
<sequence length="295" mass="30478">MYDTVLVPTDGSDIASIAGEVAIAVAARFDATIEALYVSTDGSPEPSPDAQSEARNRRGQDALAKIEKRAADAAVESTTALVEANGSDPIYRTILDYADSSDTDLIVMGTHGRTGVGRIVLGSVTEQTLRESPVPVMALHENTAFSGDFDSLLVPTDGSDAAESALDHGIELALTTGATLHIISVVDVGAVAGSYNVEGVADKLREGSNEALGTAVERAEDAGVSSIESTVLTGAPGRSICEYANQHGIDTIAMGTRGLTGVERLVLGSVTERVVRRSPVPVIGTKATITSDHTS</sequence>
<dbReference type="Gene3D" id="3.40.50.620">
    <property type="entry name" value="HUPs"/>
    <property type="match status" value="2"/>
</dbReference>
<dbReference type="InterPro" id="IPR006016">
    <property type="entry name" value="UspA"/>
</dbReference>
<evidence type="ECO:0000313" key="3">
    <source>
        <dbReference type="EMBL" id="QSG04293.1"/>
    </source>
</evidence>
<feature type="domain" description="UspA" evidence="2">
    <location>
        <begin position="1"/>
        <end position="139"/>
    </location>
</feature>
<organism evidence="3 4">
    <name type="scientific">Natranaeroarchaeum sulfidigenes</name>
    <dbReference type="NCBI Taxonomy" id="2784880"/>
    <lineage>
        <taxon>Archaea</taxon>
        <taxon>Methanobacteriati</taxon>
        <taxon>Methanobacteriota</taxon>
        <taxon>Stenosarchaea group</taxon>
        <taxon>Halobacteria</taxon>
        <taxon>Halobacteriales</taxon>
        <taxon>Natronoarchaeaceae</taxon>
        <taxon>Natranaeroarchaeum</taxon>
    </lineage>
</organism>
<dbReference type="KEGG" id="hara:AArcS_3106"/>
<feature type="domain" description="UspA" evidence="2">
    <location>
        <begin position="150"/>
        <end position="283"/>
    </location>
</feature>
<reference evidence="3" key="1">
    <citation type="submission" date="2020-11" db="EMBL/GenBank/DDBJ databases">
        <title>Carbohydrate-dependent, anaerobic sulfur respiration: A novel catabolism in halophilic archaea.</title>
        <authorList>
            <person name="Sorokin D.Y."/>
            <person name="Messina E."/>
            <person name="Smedile F."/>
            <person name="La Cono V."/>
            <person name="Hallsworth J.E."/>
            <person name="Yakimov M.M."/>
        </authorList>
    </citation>
    <scope>NUCLEOTIDE SEQUENCE</scope>
    <source>
        <strain evidence="3">AArc-S</strain>
    </source>
</reference>
<evidence type="ECO:0000256" key="1">
    <source>
        <dbReference type="ARBA" id="ARBA00008791"/>
    </source>
</evidence>
<dbReference type="Pfam" id="PF00582">
    <property type="entry name" value="Usp"/>
    <property type="match status" value="2"/>
</dbReference>
<proteinExistence type="inferred from homology"/>
<dbReference type="Proteomes" id="UP000663586">
    <property type="component" value="Chromosome"/>
</dbReference>
<dbReference type="PRINTS" id="PR01438">
    <property type="entry name" value="UNVRSLSTRESS"/>
</dbReference>
<dbReference type="GeneID" id="70686483"/>
<protein>
    <submittedName>
        <fullName evidence="3">Nucleotide-binding protein, UspA family</fullName>
    </submittedName>
</protein>
<dbReference type="CDD" id="cd00293">
    <property type="entry name" value="USP-like"/>
    <property type="match status" value="2"/>
</dbReference>
<dbReference type="RefSeq" id="WP_238478315.1">
    <property type="nucleotide sequence ID" value="NZ_CP064786.1"/>
</dbReference>
<gene>
    <name evidence="3" type="primary">uspA37</name>
    <name evidence="3" type="ORF">AArcS_3106</name>
</gene>
<dbReference type="AlphaFoldDB" id="A0A897MYY0"/>